<feature type="compositionally biased region" description="Basic residues" evidence="1">
    <location>
        <begin position="25"/>
        <end position="35"/>
    </location>
</feature>
<feature type="compositionally biased region" description="Basic and acidic residues" evidence="1">
    <location>
        <begin position="43"/>
        <end position="58"/>
    </location>
</feature>
<reference evidence="2 3" key="1">
    <citation type="journal article" date="2023" name="Plants (Basel)">
        <title>Bridging the Gap: Combining Genomics and Transcriptomics Approaches to Understand Stylosanthes scabra, an Orphan Legume from the Brazilian Caatinga.</title>
        <authorList>
            <person name="Ferreira-Neto J.R.C."/>
            <person name="da Silva M.D."/>
            <person name="Binneck E."/>
            <person name="de Melo N.F."/>
            <person name="da Silva R.H."/>
            <person name="de Melo A.L.T.M."/>
            <person name="Pandolfi V."/>
            <person name="Bustamante F.O."/>
            <person name="Brasileiro-Vidal A.C."/>
            <person name="Benko-Iseppon A.M."/>
        </authorList>
    </citation>
    <scope>NUCLEOTIDE SEQUENCE [LARGE SCALE GENOMIC DNA]</scope>
    <source>
        <tissue evidence="2">Leaves</tissue>
    </source>
</reference>
<accession>A0ABU6RHD4</accession>
<organism evidence="2 3">
    <name type="scientific">Stylosanthes scabra</name>
    <dbReference type="NCBI Taxonomy" id="79078"/>
    <lineage>
        <taxon>Eukaryota</taxon>
        <taxon>Viridiplantae</taxon>
        <taxon>Streptophyta</taxon>
        <taxon>Embryophyta</taxon>
        <taxon>Tracheophyta</taxon>
        <taxon>Spermatophyta</taxon>
        <taxon>Magnoliopsida</taxon>
        <taxon>eudicotyledons</taxon>
        <taxon>Gunneridae</taxon>
        <taxon>Pentapetalae</taxon>
        <taxon>rosids</taxon>
        <taxon>fabids</taxon>
        <taxon>Fabales</taxon>
        <taxon>Fabaceae</taxon>
        <taxon>Papilionoideae</taxon>
        <taxon>50 kb inversion clade</taxon>
        <taxon>dalbergioids sensu lato</taxon>
        <taxon>Dalbergieae</taxon>
        <taxon>Pterocarpus clade</taxon>
        <taxon>Stylosanthes</taxon>
    </lineage>
</organism>
<feature type="region of interest" description="Disordered" evidence="1">
    <location>
        <begin position="288"/>
        <end position="502"/>
    </location>
</feature>
<feature type="compositionally biased region" description="Acidic residues" evidence="1">
    <location>
        <begin position="322"/>
        <end position="342"/>
    </location>
</feature>
<feature type="region of interest" description="Disordered" evidence="1">
    <location>
        <begin position="25"/>
        <end position="58"/>
    </location>
</feature>
<evidence type="ECO:0000313" key="3">
    <source>
        <dbReference type="Proteomes" id="UP001341840"/>
    </source>
</evidence>
<dbReference type="Proteomes" id="UP001341840">
    <property type="component" value="Unassembled WGS sequence"/>
</dbReference>
<feature type="compositionally biased region" description="Basic and acidic residues" evidence="1">
    <location>
        <begin position="408"/>
        <end position="421"/>
    </location>
</feature>
<name>A0ABU6RHD4_9FABA</name>
<protein>
    <submittedName>
        <fullName evidence="2">Uncharacterized protein</fullName>
    </submittedName>
</protein>
<evidence type="ECO:0000313" key="2">
    <source>
        <dbReference type="EMBL" id="MED6123259.1"/>
    </source>
</evidence>
<proteinExistence type="predicted"/>
<keyword evidence="3" id="KW-1185">Reference proteome</keyword>
<evidence type="ECO:0000256" key="1">
    <source>
        <dbReference type="SAM" id="MobiDB-lite"/>
    </source>
</evidence>
<feature type="compositionally biased region" description="Basic and acidic residues" evidence="1">
    <location>
        <begin position="288"/>
        <end position="305"/>
    </location>
</feature>
<feature type="region of interest" description="Disordered" evidence="1">
    <location>
        <begin position="669"/>
        <end position="709"/>
    </location>
</feature>
<feature type="compositionally biased region" description="Basic and acidic residues" evidence="1">
    <location>
        <begin position="343"/>
        <end position="359"/>
    </location>
</feature>
<sequence length="717" mass="81248">MEFENRGETVWEVFDSASHSLSHKKWKPSHMKITKSKPPTTRNGREDSDRTRRNTQEKMKTSLREIKFRFTTTVAAMFEYMKDYPDKLRLVNEMGFGALSHLPTNNLDQQLLKQIYDRYDIHDNTIYSNAAAVKLTTRKIGDALGLCSKGTAYETRVVRKNLSQEDKDVHKFFQGKTAVELTELKAFLLPNSTARIVPTALTTIFDLETTSKRNWALHVHDFLILELKKAKQNNAAAIHECVYVLMIIYFHETQFGENLKEIEARAPWIAYWKGDTLKRRLKQERTHEAGLLKKGEMMAKKDISNRKNPTMRVPPSRRDSDPDSEAIESNLAEDSEPDLEPEPEPKHDAHDKPPPQREIRSKKRNDRAVVGSNAPVIRTQQSVAEPDLGRDESDNGAVEGPGVVPSEPPHKETEVHHEKTTDAGVNDNTAVEVPPTHQKLPIHNDQPPESSDAAADVPPLAEDIQDATEPEPLTVVVPLQSEQQPEPQRTSEEPTEVEPEPNTINIPLELEPELTLRPWLQYEAGTSAEKDATKSVDDMITDVLISMKQDEQSTQVENEPQNEDQGQCRTPEAALASMEERCFIWATTNNDNKEEVERYQRDIYCVPPEILTLMFETYGTNYLDKKTKKPHLISSLKDQEYMELLDKEKLKTTSAVSCCNHHQHIDLADTKRGMKSDDGSSASRRSAGGEGGERSSAKTQGFFAARPDTPLWPCVFR</sequence>
<gene>
    <name evidence="2" type="ORF">PIB30_047481</name>
</gene>
<dbReference type="PANTHER" id="PTHR34835">
    <property type="entry name" value="OS07G0283600 PROTEIN-RELATED"/>
    <property type="match status" value="1"/>
</dbReference>
<comment type="caution">
    <text evidence="2">The sequence shown here is derived from an EMBL/GenBank/DDBJ whole genome shotgun (WGS) entry which is preliminary data.</text>
</comment>
<dbReference type="EMBL" id="JASCZI010030512">
    <property type="protein sequence ID" value="MED6123259.1"/>
    <property type="molecule type" value="Genomic_DNA"/>
</dbReference>
<feature type="compositionally biased region" description="Basic and acidic residues" evidence="1">
    <location>
        <begin position="669"/>
        <end position="678"/>
    </location>
</feature>